<reference evidence="1 2" key="1">
    <citation type="journal article" date="2018" name="Front. Plant Sci.">
        <title>Red Clover (Trifolium pratense) and Zigzag Clover (T. medium) - A Picture of Genomic Similarities and Differences.</title>
        <authorList>
            <person name="Dluhosova J."/>
            <person name="Istvanek J."/>
            <person name="Nedelnik J."/>
            <person name="Repkova J."/>
        </authorList>
    </citation>
    <scope>NUCLEOTIDE SEQUENCE [LARGE SCALE GENOMIC DNA]</scope>
    <source>
        <strain evidence="2">cv. 10/8</strain>
        <tissue evidence="1">Leaf</tissue>
    </source>
</reference>
<evidence type="ECO:0000313" key="1">
    <source>
        <dbReference type="EMBL" id="MCI97417.1"/>
    </source>
</evidence>
<proteinExistence type="predicted"/>
<feature type="non-terminal residue" evidence="1">
    <location>
        <position position="1"/>
    </location>
</feature>
<evidence type="ECO:0000313" key="2">
    <source>
        <dbReference type="Proteomes" id="UP000265520"/>
    </source>
</evidence>
<protein>
    <submittedName>
        <fullName evidence="1">Uncharacterized protein</fullName>
    </submittedName>
</protein>
<dbReference type="Proteomes" id="UP000265520">
    <property type="component" value="Unassembled WGS sequence"/>
</dbReference>
<sequence length="56" mass="6004">SPPVSGPPNLVRGQFWHQVVPAPSRGSSLPSRTVVPPPNRTVVLPTVEFVTNGYRA</sequence>
<dbReference type="EMBL" id="LXQA011442486">
    <property type="protein sequence ID" value="MCI97417.1"/>
    <property type="molecule type" value="Genomic_DNA"/>
</dbReference>
<keyword evidence="2" id="KW-1185">Reference proteome</keyword>
<organism evidence="1 2">
    <name type="scientific">Trifolium medium</name>
    <dbReference type="NCBI Taxonomy" id="97028"/>
    <lineage>
        <taxon>Eukaryota</taxon>
        <taxon>Viridiplantae</taxon>
        <taxon>Streptophyta</taxon>
        <taxon>Embryophyta</taxon>
        <taxon>Tracheophyta</taxon>
        <taxon>Spermatophyta</taxon>
        <taxon>Magnoliopsida</taxon>
        <taxon>eudicotyledons</taxon>
        <taxon>Gunneridae</taxon>
        <taxon>Pentapetalae</taxon>
        <taxon>rosids</taxon>
        <taxon>fabids</taxon>
        <taxon>Fabales</taxon>
        <taxon>Fabaceae</taxon>
        <taxon>Papilionoideae</taxon>
        <taxon>50 kb inversion clade</taxon>
        <taxon>NPAAA clade</taxon>
        <taxon>Hologalegina</taxon>
        <taxon>IRL clade</taxon>
        <taxon>Trifolieae</taxon>
        <taxon>Trifolium</taxon>
    </lineage>
</organism>
<name>A0A392WAJ8_9FABA</name>
<comment type="caution">
    <text evidence="1">The sequence shown here is derived from an EMBL/GenBank/DDBJ whole genome shotgun (WGS) entry which is preliminary data.</text>
</comment>
<accession>A0A392WAJ8</accession>
<dbReference type="AlphaFoldDB" id="A0A392WAJ8"/>